<gene>
    <name evidence="1" type="ORF">FKR84_01120</name>
</gene>
<dbReference type="OrthoDB" id="711735at2"/>
<sequence length="103" mass="12105">MEKFPQKNDYKKAVRWSSTLVGLEDVESTNHEKLKQVLGNYLNRLITEDFNKLIAILYRIDVSEEKARRALSVKKKNESPGEILANLVIERQLQKIKTRRKYS</sequence>
<dbReference type="EMBL" id="VIAR01000001">
    <property type="protein sequence ID" value="TQD40608.1"/>
    <property type="molecule type" value="Genomic_DNA"/>
</dbReference>
<dbReference type="RefSeq" id="WP_141420339.1">
    <property type="nucleotide sequence ID" value="NZ_VIAR01000001.1"/>
</dbReference>
<name>A0A507ZY21_9FLAO</name>
<dbReference type="AlphaFoldDB" id="A0A507ZY21"/>
<dbReference type="Proteomes" id="UP000317169">
    <property type="component" value="Unassembled WGS sequence"/>
</dbReference>
<proteinExistence type="predicted"/>
<accession>A0A507ZY21</accession>
<reference evidence="1 2" key="1">
    <citation type="submission" date="2019-06" db="EMBL/GenBank/DDBJ databases">
        <title>Flavibacter putida gen. nov., sp. nov., a novel marine bacterium of the family Flavobacteriaceae isolated from coastal seawater.</title>
        <authorList>
            <person name="Feng X."/>
        </authorList>
    </citation>
    <scope>NUCLEOTIDE SEQUENCE [LARGE SCALE GENOMIC DNA]</scope>
    <source>
        <strain evidence="1 2">PLHSN227</strain>
    </source>
</reference>
<protein>
    <submittedName>
        <fullName evidence="1">Uncharacterized protein</fullName>
    </submittedName>
</protein>
<keyword evidence="2" id="KW-1185">Reference proteome</keyword>
<comment type="caution">
    <text evidence="1">The sequence shown here is derived from an EMBL/GenBank/DDBJ whole genome shotgun (WGS) entry which is preliminary data.</text>
</comment>
<evidence type="ECO:0000313" key="1">
    <source>
        <dbReference type="EMBL" id="TQD40608.1"/>
    </source>
</evidence>
<organism evidence="1 2">
    <name type="scientific">Haloflavibacter putidus</name>
    <dbReference type="NCBI Taxonomy" id="2576776"/>
    <lineage>
        <taxon>Bacteria</taxon>
        <taxon>Pseudomonadati</taxon>
        <taxon>Bacteroidota</taxon>
        <taxon>Flavobacteriia</taxon>
        <taxon>Flavobacteriales</taxon>
        <taxon>Flavobacteriaceae</taxon>
        <taxon>Haloflavibacter</taxon>
    </lineage>
</organism>
<evidence type="ECO:0000313" key="2">
    <source>
        <dbReference type="Proteomes" id="UP000317169"/>
    </source>
</evidence>